<sequence>MLSEIPLSTLIPSSFYLFANLICMFLYGWDKQAAKRRAPRISEKTLLMWTLMSGGLIALAAQRVLRHKTQKSVFQIIAALALTLHITVWIWLLNQ</sequence>
<dbReference type="InterPro" id="IPR012156">
    <property type="entry name" value="Cold_shock_CspA"/>
</dbReference>
<dbReference type="EMBL" id="JACOFZ010000001">
    <property type="protein sequence ID" value="MBC3880807.1"/>
    <property type="molecule type" value="Genomic_DNA"/>
</dbReference>
<proteinExistence type="predicted"/>
<dbReference type="PIRSF" id="PIRSF002599">
    <property type="entry name" value="Cold_shock_A"/>
    <property type="match status" value="1"/>
</dbReference>
<dbReference type="Pfam" id="PF06961">
    <property type="entry name" value="DUF1294"/>
    <property type="match status" value="1"/>
</dbReference>
<keyword evidence="3" id="KW-1185">Reference proteome</keyword>
<protein>
    <submittedName>
        <fullName evidence="2">DUF1294 domain-containing protein</fullName>
    </submittedName>
</protein>
<accession>A0A923HQV3</accession>
<organism evidence="2 3">
    <name type="scientific">Undibacterium nitidum</name>
    <dbReference type="NCBI Taxonomy" id="2762298"/>
    <lineage>
        <taxon>Bacteria</taxon>
        <taxon>Pseudomonadati</taxon>
        <taxon>Pseudomonadota</taxon>
        <taxon>Betaproteobacteria</taxon>
        <taxon>Burkholderiales</taxon>
        <taxon>Oxalobacteraceae</taxon>
        <taxon>Undibacterium</taxon>
    </lineage>
</organism>
<dbReference type="Proteomes" id="UP000627446">
    <property type="component" value="Unassembled WGS sequence"/>
</dbReference>
<reference evidence="2" key="1">
    <citation type="submission" date="2020-08" db="EMBL/GenBank/DDBJ databases">
        <title>Novel species isolated from subtropical streams in China.</title>
        <authorList>
            <person name="Lu H."/>
        </authorList>
    </citation>
    <scope>NUCLEOTIDE SEQUENCE</scope>
    <source>
        <strain evidence="2">LX22W</strain>
    </source>
</reference>
<keyword evidence="1" id="KW-1133">Transmembrane helix</keyword>
<evidence type="ECO:0000313" key="2">
    <source>
        <dbReference type="EMBL" id="MBC3880807.1"/>
    </source>
</evidence>
<name>A0A923HQV3_9BURK</name>
<feature type="transmembrane region" description="Helical" evidence="1">
    <location>
        <begin position="7"/>
        <end position="27"/>
    </location>
</feature>
<keyword evidence="1" id="KW-0812">Transmembrane</keyword>
<comment type="caution">
    <text evidence="2">The sequence shown here is derived from an EMBL/GenBank/DDBJ whole genome shotgun (WGS) entry which is preliminary data.</text>
</comment>
<feature type="transmembrane region" description="Helical" evidence="1">
    <location>
        <begin position="47"/>
        <end position="65"/>
    </location>
</feature>
<feature type="transmembrane region" description="Helical" evidence="1">
    <location>
        <begin position="72"/>
        <end position="92"/>
    </location>
</feature>
<gene>
    <name evidence="2" type="ORF">H8K36_05425</name>
</gene>
<evidence type="ECO:0000313" key="3">
    <source>
        <dbReference type="Proteomes" id="UP000627446"/>
    </source>
</evidence>
<dbReference type="GO" id="GO:0003676">
    <property type="term" value="F:nucleic acid binding"/>
    <property type="evidence" value="ECO:0007669"/>
    <property type="project" value="InterPro"/>
</dbReference>
<dbReference type="InterPro" id="IPR010718">
    <property type="entry name" value="DUF1294"/>
</dbReference>
<dbReference type="AlphaFoldDB" id="A0A923HQV3"/>
<keyword evidence="1" id="KW-0472">Membrane</keyword>
<evidence type="ECO:0000256" key="1">
    <source>
        <dbReference type="SAM" id="Phobius"/>
    </source>
</evidence>